<name>A0A8J7LBX5_9NOST</name>
<gene>
    <name evidence="2" type="ORF">I8748_27620</name>
</gene>
<dbReference type="Proteomes" id="UP000632766">
    <property type="component" value="Unassembled WGS sequence"/>
</dbReference>
<protein>
    <submittedName>
        <fullName evidence="2">Alpha-xenorhabdolysin family binary toxin subunit B</fullName>
    </submittedName>
</protein>
<keyword evidence="3" id="KW-1185">Reference proteome</keyword>
<comment type="caution">
    <text evidence="2">The sequence shown here is derived from an EMBL/GenBank/DDBJ whole genome shotgun (WGS) entry which is preliminary data.</text>
</comment>
<dbReference type="NCBIfam" id="NF033927">
    <property type="entry name" value="alph_xenorhab_B"/>
    <property type="match status" value="1"/>
</dbReference>
<proteinExistence type="predicted"/>
<keyword evidence="1" id="KW-0175">Coiled coil</keyword>
<reference evidence="2 3" key="1">
    <citation type="journal article" date="2021" name="Int. J. Syst. Evol. Microbiol.">
        <title>Amazonocrinis nigriterrae gen. nov., sp. nov., Atlanticothrix silvestris gen. nov., sp. nov. and Dendronalium phyllosphericum gen. nov., sp. nov., nostocacean cyanobacteria from Brazilian environments.</title>
        <authorList>
            <person name="Alvarenga D.O."/>
            <person name="Andreote A.P.D."/>
            <person name="Branco L.H.Z."/>
            <person name="Delbaje E."/>
            <person name="Cruz R.B."/>
            <person name="Varani A.M."/>
            <person name="Fiore M.F."/>
        </authorList>
    </citation>
    <scope>NUCLEOTIDE SEQUENCE [LARGE SCALE GENOMIC DNA]</scope>
    <source>
        <strain evidence="2 3">CENA67</strain>
    </source>
</reference>
<sequence length="343" mass="40153">MQTLSIYSDLNGFVLPNVNTLKESKKNINTVALSFNTNFIQDLQIKCKRLSTLVSELSLIIQDDNAQIRAELGNQSIDSYLNEIQEILVELQKPDLSEEDRLALQEGEQELKNLLNREITNIRILVEEKEKRFSSKLHAITDILIKERLGDVITEKERQKTELINTISQKENRKQELIDERKVVIDSLDIMREENLFDIFKDMLPTDQDIEKLDLTQPKKAALQEGIRLYRKLFENISNGLEYAKLADHKDDLTNRISEIGEEIRAENRRLQEFEDELRDTSKMITISDQRSIYVEEVAKIIRSFRFFYCRLDSLSKIQATVYTEIKQLFTEMLNYLNQIVSL</sequence>
<dbReference type="InterPro" id="IPR047760">
    <property type="entry name" value="XaxB-like"/>
</dbReference>
<evidence type="ECO:0000256" key="1">
    <source>
        <dbReference type="SAM" id="Coils"/>
    </source>
</evidence>
<accession>A0A8J7LBX5</accession>
<evidence type="ECO:0000313" key="2">
    <source>
        <dbReference type="EMBL" id="MBH8565891.1"/>
    </source>
</evidence>
<evidence type="ECO:0000313" key="3">
    <source>
        <dbReference type="Proteomes" id="UP000632766"/>
    </source>
</evidence>
<feature type="coiled-coil region" evidence="1">
    <location>
        <begin position="250"/>
        <end position="284"/>
    </location>
</feature>
<dbReference type="RefSeq" id="WP_198127671.1">
    <property type="nucleotide sequence ID" value="NZ_JAECZC010000075.1"/>
</dbReference>
<dbReference type="AlphaFoldDB" id="A0A8J7LBX5"/>
<dbReference type="EMBL" id="JAECZC010000075">
    <property type="protein sequence ID" value="MBH8565891.1"/>
    <property type="molecule type" value="Genomic_DNA"/>
</dbReference>
<feature type="coiled-coil region" evidence="1">
    <location>
        <begin position="97"/>
        <end position="180"/>
    </location>
</feature>
<organism evidence="2 3">
    <name type="scientific">Amazonocrinis nigriterrae CENA67</name>
    <dbReference type="NCBI Taxonomy" id="2794033"/>
    <lineage>
        <taxon>Bacteria</taxon>
        <taxon>Bacillati</taxon>
        <taxon>Cyanobacteriota</taxon>
        <taxon>Cyanophyceae</taxon>
        <taxon>Nostocales</taxon>
        <taxon>Nostocaceae</taxon>
        <taxon>Amazonocrinis</taxon>
        <taxon>Amazonocrinis nigriterrae</taxon>
    </lineage>
</organism>